<feature type="compositionally biased region" description="Polar residues" evidence="1">
    <location>
        <begin position="1618"/>
        <end position="1632"/>
    </location>
</feature>
<feature type="region of interest" description="Disordered" evidence="1">
    <location>
        <begin position="66"/>
        <end position="144"/>
    </location>
</feature>
<feature type="compositionally biased region" description="Low complexity" evidence="1">
    <location>
        <begin position="1711"/>
        <end position="1749"/>
    </location>
</feature>
<feature type="region of interest" description="Disordered" evidence="1">
    <location>
        <begin position="1573"/>
        <end position="1670"/>
    </location>
</feature>
<protein>
    <submittedName>
        <fullName evidence="2">Uncharacterized protein</fullName>
    </submittedName>
</protein>
<evidence type="ECO:0000313" key="3">
    <source>
        <dbReference type="Proteomes" id="UP001445076"/>
    </source>
</evidence>
<feature type="compositionally biased region" description="Polar residues" evidence="1">
    <location>
        <begin position="135"/>
        <end position="144"/>
    </location>
</feature>
<feature type="compositionally biased region" description="Polar residues" evidence="1">
    <location>
        <begin position="824"/>
        <end position="835"/>
    </location>
</feature>
<feature type="compositionally biased region" description="Polar residues" evidence="1">
    <location>
        <begin position="1180"/>
        <end position="1195"/>
    </location>
</feature>
<feature type="compositionally biased region" description="Polar residues" evidence="1">
    <location>
        <begin position="1750"/>
        <end position="1764"/>
    </location>
</feature>
<reference evidence="2 3" key="1">
    <citation type="journal article" date="2024" name="BMC Genomics">
        <title>Genome assembly of redclaw crayfish (Cherax quadricarinatus) provides insights into its immune adaptation and hypoxia tolerance.</title>
        <authorList>
            <person name="Liu Z."/>
            <person name="Zheng J."/>
            <person name="Li H."/>
            <person name="Fang K."/>
            <person name="Wang S."/>
            <person name="He J."/>
            <person name="Zhou D."/>
            <person name="Weng S."/>
            <person name="Chi M."/>
            <person name="Gu Z."/>
            <person name="He J."/>
            <person name="Li F."/>
            <person name="Wang M."/>
        </authorList>
    </citation>
    <scope>NUCLEOTIDE SEQUENCE [LARGE SCALE GENOMIC DNA]</scope>
    <source>
        <strain evidence="2">ZL_2023a</strain>
    </source>
</reference>
<feature type="region of interest" description="Disordered" evidence="1">
    <location>
        <begin position="1709"/>
        <end position="1784"/>
    </location>
</feature>
<accession>A0AAW0WU06</accession>
<feature type="region of interest" description="Disordered" evidence="1">
    <location>
        <begin position="1174"/>
        <end position="1244"/>
    </location>
</feature>
<feature type="compositionally biased region" description="Low complexity" evidence="1">
    <location>
        <begin position="108"/>
        <end position="134"/>
    </location>
</feature>
<feature type="compositionally biased region" description="Polar residues" evidence="1">
    <location>
        <begin position="642"/>
        <end position="662"/>
    </location>
</feature>
<feature type="compositionally biased region" description="Polar residues" evidence="1">
    <location>
        <begin position="1573"/>
        <end position="1592"/>
    </location>
</feature>
<feature type="compositionally biased region" description="Basic and acidic residues" evidence="1">
    <location>
        <begin position="764"/>
        <end position="777"/>
    </location>
</feature>
<feature type="compositionally biased region" description="Basic and acidic residues" evidence="1">
    <location>
        <begin position="897"/>
        <end position="906"/>
    </location>
</feature>
<feature type="compositionally biased region" description="Basic and acidic residues" evidence="1">
    <location>
        <begin position="837"/>
        <end position="849"/>
    </location>
</feature>
<organism evidence="2 3">
    <name type="scientific">Cherax quadricarinatus</name>
    <name type="common">Australian red claw crayfish</name>
    <dbReference type="NCBI Taxonomy" id="27406"/>
    <lineage>
        <taxon>Eukaryota</taxon>
        <taxon>Metazoa</taxon>
        <taxon>Ecdysozoa</taxon>
        <taxon>Arthropoda</taxon>
        <taxon>Crustacea</taxon>
        <taxon>Multicrustacea</taxon>
        <taxon>Malacostraca</taxon>
        <taxon>Eumalacostraca</taxon>
        <taxon>Eucarida</taxon>
        <taxon>Decapoda</taxon>
        <taxon>Pleocyemata</taxon>
        <taxon>Astacidea</taxon>
        <taxon>Parastacoidea</taxon>
        <taxon>Parastacidae</taxon>
        <taxon>Cherax</taxon>
    </lineage>
</organism>
<feature type="compositionally biased region" description="Basic and acidic residues" evidence="1">
    <location>
        <begin position="453"/>
        <end position="502"/>
    </location>
</feature>
<feature type="compositionally biased region" description="Low complexity" evidence="1">
    <location>
        <begin position="1196"/>
        <end position="1217"/>
    </location>
</feature>
<feature type="compositionally biased region" description="Basic and acidic residues" evidence="1">
    <location>
        <begin position="309"/>
        <end position="322"/>
    </location>
</feature>
<feature type="compositionally biased region" description="Polar residues" evidence="1">
    <location>
        <begin position="610"/>
        <end position="633"/>
    </location>
</feature>
<proteinExistence type="predicted"/>
<dbReference type="EMBL" id="JARKIK010000062">
    <property type="protein sequence ID" value="KAK8730876.1"/>
    <property type="molecule type" value="Genomic_DNA"/>
</dbReference>
<sequence>MSLIRIRGRTILAPILSEEERVEARALRDQAVQFQHERQRLQKQQAPRCTNCHHQLNNHHNTWVCDSCSSSRDHPSSGSEKVLSGCRTHGSTLASPSMTQSRQREGPPETSSSSGPSSHGSGEPMSEGPEDSPSAANVSVQTDSSVSLTASTDLRSYLNTSLDNSLDTSISASHDTWHQSSSLAEVDEALLLSASPEVATSLILGRLHPSAVLHPSTTVVRSSQADSQHTETASSTLMQVQRVSEHLATSENHDTTTTASLSLSFASVSEEGGEGSGDGLDVSEEILEVSEEAIYVSEDDRAGSSPREVVSDTHKDDHEGHSSHRRPSKSCKTNTDVGKTVRDAGTRETTNTGVKEIRDGSVRDKRDPSWMLQWDSGRSSSHSDYLDDYLELLTSRCNSGLGLESNVLSVATCKGPSPVTTSTATSKVTSTSGSETSNSGNFSTASGVNVAGKQKEKKCEKSEGGHEKEVCQGKEGGKTDTKEHIKEKRSPRELQRTREALAEPRSMSAASERRVSRRSRARRWSSAQPLDPGRSVGSKYLDSYLGNLTDDAWLQYPTRLTSRHMVFLDSDDYMHSVRPQTKKTQEEGSDSRNRSESSTSEETREPDTSITSSDDPLSNINDENSSSDLSINPSVKDRKAVTSKQHIVKESQSAEAQGMTWSQNLDLDNKKIASHSLPNESYQDQEATMDMSLGSQVLQENGLHEAPETPSDKTENKVSSDEGIEVLGSPLSTGSDGKRDDGIGSKTFIKEIKQIQVIPPTPSESEKFISDENRSEVESTVSALKVEEVSGCAERSEECQDSSSEDSSETEPSTIVYVDDCPTDSLSEGQKNSLVDSEVRNKTQVDTKEQISSLTDSKEQSSLQEDDIEASSCDIQGKERKVSGSETVLVPKKVASPRKDNEKTSEIVEHQLSSSVVQLVTVSEHTEEIGERGTRKTLVTCTQRLDDNSQDKDKVLEYDMYDSDDECLVVQVYEDKNIISQGETGSEVAKWERKESTESDQVEQVVKIVPQRKDRLKYNRDSSCDVDLVPYKGSEDAMDQVLTLLRAKQQQELEELRLRQEEEVREFIRQLQCVSPEQLQAFLLASSGKSADGNVGDACSYQMPQNILKTKTLRSDIENDEVKGGNRQQGPKISIASYKEASVPDESDDKVVLNSQISIASVDSVEVVSPTIPGQAREWGSQSGSSPTATHPLVTQSCSSSHQSVSHIPMQTFTSSTTPPPTANEKTRVESPKPRPSNHTNLMPSYIMNEEARKSSGHQENENYIQHDLSYQNISPKKFIPHMSCGPHHIPHSGTSVSDSDSSNVAYSLARNNNSNLESVDSVSFINGNCVNYGDGMQYYRLCTPDEDLTIDDITPKITVVESSYQSQPTETVTQPGLFKVLSNGPWCAPRPTSITSLLAEHPEIFREDIVEVNLGDWPPSSVGLGESCRNVVDECSMSREAAAIAEGGLDMVPERECATNVHFHRLSRNVIFVRGITRLQACVRRYMTQRLLRTKFVQEQLATLAEIAKLAQQFHRDILTDNIHRGDVDFHKALYNQEGMARERIRKVFFVLGIQEQMSLIRRDRQLWQMEQAKQSSTNYRSSPTHTSSSKYKSRNVEERPRSTMATKLPAAKRPSPTGQKPQQDVKTRTGSLRGRTPRLVQPSVTHHPSPSHTVHMSGVHADHKHSPRVSKLPVQMERSSLHIESVPSHYNKSSLHVKSPQETRYGLIPSSRCASHPRSSSASQLPSRTGSRQSSRTSSHVPSVTRSMSCTARSATHTNSPRKASPPKPVGKTSIVGRRPWR</sequence>
<dbReference type="Proteomes" id="UP001445076">
    <property type="component" value="Unassembled WGS sequence"/>
</dbReference>
<feature type="compositionally biased region" description="Polar residues" evidence="1">
    <location>
        <begin position="1644"/>
        <end position="1656"/>
    </location>
</feature>
<feature type="compositionally biased region" description="Acidic residues" evidence="1">
    <location>
        <begin position="799"/>
        <end position="809"/>
    </location>
</feature>
<feature type="compositionally biased region" description="Low complexity" evidence="1">
    <location>
        <begin position="1293"/>
        <end position="1302"/>
    </location>
</feature>
<comment type="caution">
    <text evidence="2">The sequence shown here is derived from an EMBL/GenBank/DDBJ whole genome shotgun (WGS) entry which is preliminary data.</text>
</comment>
<keyword evidence="3" id="KW-1185">Reference proteome</keyword>
<name>A0AAW0WU06_CHEQU</name>
<feature type="compositionally biased region" description="Polar residues" evidence="1">
    <location>
        <begin position="850"/>
        <end position="863"/>
    </location>
</feature>
<feature type="region of interest" description="Disordered" evidence="1">
    <location>
        <begin position="294"/>
        <end position="362"/>
    </location>
</feature>
<feature type="compositionally biased region" description="Low complexity" evidence="1">
    <location>
        <begin position="415"/>
        <end position="444"/>
    </location>
</feature>
<feature type="compositionally biased region" description="Basic and acidic residues" evidence="1">
    <location>
        <begin position="736"/>
        <end position="753"/>
    </location>
</feature>
<feature type="compositionally biased region" description="Basic and acidic residues" evidence="1">
    <location>
        <begin position="702"/>
        <end position="720"/>
    </location>
</feature>
<evidence type="ECO:0000313" key="2">
    <source>
        <dbReference type="EMBL" id="KAK8730876.1"/>
    </source>
</evidence>
<feature type="region of interest" description="Disordered" evidence="1">
    <location>
        <begin position="1282"/>
        <end position="1302"/>
    </location>
</feature>
<evidence type="ECO:0000256" key="1">
    <source>
        <dbReference type="SAM" id="MobiDB-lite"/>
    </source>
</evidence>
<feature type="compositionally biased region" description="Polar residues" evidence="1">
    <location>
        <begin position="89"/>
        <end position="101"/>
    </location>
</feature>
<feature type="region of interest" description="Disordered" evidence="1">
    <location>
        <begin position="414"/>
        <end position="537"/>
    </location>
</feature>
<feature type="region of interest" description="Disordered" evidence="1">
    <location>
        <begin position="578"/>
        <end position="662"/>
    </location>
</feature>
<feature type="region of interest" description="Disordered" evidence="1">
    <location>
        <begin position="689"/>
        <end position="906"/>
    </location>
</feature>
<gene>
    <name evidence="2" type="ORF">OTU49_007673</name>
</gene>
<feature type="compositionally biased region" description="Basic and acidic residues" evidence="1">
    <location>
        <begin position="583"/>
        <end position="607"/>
    </location>
</feature>